<dbReference type="RefSeq" id="WP_113869408.1">
    <property type="nucleotide sequence ID" value="NZ_MJMA01000057.1"/>
</dbReference>
<accession>A0A366HX47</accession>
<evidence type="ECO:0008006" key="3">
    <source>
        <dbReference type="Google" id="ProtNLM"/>
    </source>
</evidence>
<dbReference type="OrthoDB" id="9150410at2"/>
<keyword evidence="2" id="KW-1185">Reference proteome</keyword>
<gene>
    <name evidence="1" type="ORF">DES54_1605</name>
</gene>
<organism evidence="1 2">
    <name type="scientific">Brenneria salicis ATCC 15712 = DSM 30166</name>
    <dbReference type="NCBI Taxonomy" id="714314"/>
    <lineage>
        <taxon>Bacteria</taxon>
        <taxon>Pseudomonadati</taxon>
        <taxon>Pseudomonadota</taxon>
        <taxon>Gammaproteobacteria</taxon>
        <taxon>Enterobacterales</taxon>
        <taxon>Pectobacteriaceae</taxon>
        <taxon>Brenneria</taxon>
    </lineage>
</organism>
<proteinExistence type="predicted"/>
<sequence>MKAIPVINGPYIDVIGWLTAPACIPVISVPGMGEPATAPYKFVGPSDVILQYEIDHNVVDLPFSIRKKSGVARARSASKATIFASSLGAEFIKHCHSSGEDIGVTCVSNSSAMPIAWEFERVGVRDGWDETDTMLLPSSIPSAISTQTAAAHNLHATALTFLDGIMGACSALEYATLCFHYQRAQKMLLLCAEEIIPLHLTTIEHLNLVYSRLLFNGASGIVLSDPKQKTKGWQFKIIHRYSPDQRPVLPPEWENDHAYYEFILKQDLTAFTSYLLPFLINQAVNEFGNKKIIVKCGHENIGGFILGLEWKE</sequence>
<reference evidence="1 2" key="1">
    <citation type="submission" date="2018-06" db="EMBL/GenBank/DDBJ databases">
        <title>Genomic Encyclopedia of Type Strains, Phase IV (KMG-IV): sequencing the most valuable type-strain genomes for metagenomic binning, comparative biology and taxonomic classification.</title>
        <authorList>
            <person name="Goeker M."/>
        </authorList>
    </citation>
    <scope>NUCLEOTIDE SEQUENCE [LARGE SCALE GENOMIC DNA]</scope>
    <source>
        <strain evidence="1 2">DSM 30166</strain>
    </source>
</reference>
<dbReference type="Proteomes" id="UP000253046">
    <property type="component" value="Unassembled WGS sequence"/>
</dbReference>
<name>A0A366HX47_9GAMM</name>
<dbReference type="AlphaFoldDB" id="A0A366HX47"/>
<protein>
    <recommendedName>
        <fullName evidence="3">Beta-ketoacyl synthase N-terminal domain-containing protein</fullName>
    </recommendedName>
</protein>
<evidence type="ECO:0000313" key="1">
    <source>
        <dbReference type="EMBL" id="RBP57720.1"/>
    </source>
</evidence>
<evidence type="ECO:0000313" key="2">
    <source>
        <dbReference type="Proteomes" id="UP000253046"/>
    </source>
</evidence>
<dbReference type="EMBL" id="QNRY01000060">
    <property type="protein sequence ID" value="RBP57720.1"/>
    <property type="molecule type" value="Genomic_DNA"/>
</dbReference>
<comment type="caution">
    <text evidence="1">The sequence shown here is derived from an EMBL/GenBank/DDBJ whole genome shotgun (WGS) entry which is preliminary data.</text>
</comment>